<sequence length="236" mass="26971">MPHDKSQDERGDKGGKDINEVNEIHEIDQTVEKSTEKTVEGSIDKNEDGGDQVHQLGDKSTLKLRDHLERLPQELYDNIYDLTFAAASKLCIYAPRNILDLWNVGNRYPKRIISINEKLPHLLHVDRRSRAKFAQSFFGNDTSFLAIHSSALASLCIENRHLELVNELLFVPEHSPELERHVEEAREDIIVYGGIEAAVSERFEIMSAVELVVRCEDHACRLMEGRVRPHDIVDEP</sequence>
<keyword evidence="3" id="KW-1185">Reference proteome</keyword>
<accession>A0A9P3CGT5</accession>
<feature type="compositionally biased region" description="Basic and acidic residues" evidence="1">
    <location>
        <begin position="1"/>
        <end position="48"/>
    </location>
</feature>
<protein>
    <submittedName>
        <fullName evidence="2">Uncharacterized protein</fullName>
    </submittedName>
</protein>
<dbReference type="EMBL" id="BOLY01000003">
    <property type="protein sequence ID" value="GIZ41107.1"/>
    <property type="molecule type" value="Genomic_DNA"/>
</dbReference>
<feature type="region of interest" description="Disordered" evidence="1">
    <location>
        <begin position="1"/>
        <end position="53"/>
    </location>
</feature>
<gene>
    <name evidence="2" type="ORF">CKM354_000442300</name>
</gene>
<name>A0A9P3CGT5_9PEZI</name>
<dbReference type="GeneID" id="68289998"/>
<dbReference type="OrthoDB" id="10502384at2759"/>
<dbReference type="AlphaFoldDB" id="A0A9P3CGT5"/>
<evidence type="ECO:0000313" key="3">
    <source>
        <dbReference type="Proteomes" id="UP000825890"/>
    </source>
</evidence>
<evidence type="ECO:0000313" key="2">
    <source>
        <dbReference type="EMBL" id="GIZ41107.1"/>
    </source>
</evidence>
<proteinExistence type="predicted"/>
<reference evidence="2 3" key="1">
    <citation type="submission" date="2021-01" db="EMBL/GenBank/DDBJ databases">
        <title>Cercospora kikuchii MAFF 305040 whole genome shotgun sequence.</title>
        <authorList>
            <person name="Kashiwa T."/>
            <person name="Suzuki T."/>
        </authorList>
    </citation>
    <scope>NUCLEOTIDE SEQUENCE [LARGE SCALE GENOMIC DNA]</scope>
    <source>
        <strain evidence="2 3">MAFF 305040</strain>
    </source>
</reference>
<comment type="caution">
    <text evidence="2">The sequence shown here is derived from an EMBL/GenBank/DDBJ whole genome shotgun (WGS) entry which is preliminary data.</text>
</comment>
<dbReference type="RefSeq" id="XP_044655594.1">
    <property type="nucleotide sequence ID" value="XM_044799659.1"/>
</dbReference>
<dbReference type="Proteomes" id="UP000825890">
    <property type="component" value="Unassembled WGS sequence"/>
</dbReference>
<evidence type="ECO:0000256" key="1">
    <source>
        <dbReference type="SAM" id="MobiDB-lite"/>
    </source>
</evidence>
<organism evidence="2 3">
    <name type="scientific">Cercospora kikuchii</name>
    <dbReference type="NCBI Taxonomy" id="84275"/>
    <lineage>
        <taxon>Eukaryota</taxon>
        <taxon>Fungi</taxon>
        <taxon>Dikarya</taxon>
        <taxon>Ascomycota</taxon>
        <taxon>Pezizomycotina</taxon>
        <taxon>Dothideomycetes</taxon>
        <taxon>Dothideomycetidae</taxon>
        <taxon>Mycosphaerellales</taxon>
        <taxon>Mycosphaerellaceae</taxon>
        <taxon>Cercospora</taxon>
    </lineage>
</organism>